<feature type="region of interest" description="Disordered" evidence="1">
    <location>
        <begin position="1"/>
        <end position="33"/>
    </location>
</feature>
<sequence>MSASESSKENQSPRGGAHATRSETADADATVSGTLTALPAPMAEKTLAAVRAVQGTVGRGGWVWSDPRARKALAGGAAAGTAAAVTGAYVLGLRVERRRHGLLSRFTGGSGPSSWWAHR</sequence>
<feature type="transmembrane region" description="Helical" evidence="2">
    <location>
        <begin position="72"/>
        <end position="95"/>
    </location>
</feature>
<evidence type="ECO:0000313" key="3">
    <source>
        <dbReference type="EMBL" id="MFF5923782.1"/>
    </source>
</evidence>
<gene>
    <name evidence="3" type="ORF">ACFY8C_36485</name>
</gene>
<accession>A0ABW6Y200</accession>
<name>A0ABW6Y200_9ACTN</name>
<dbReference type="RefSeq" id="WP_030318963.1">
    <property type="nucleotide sequence ID" value="NZ_JBIBDZ010000015.1"/>
</dbReference>
<feature type="compositionally biased region" description="Polar residues" evidence="1">
    <location>
        <begin position="1"/>
        <end position="13"/>
    </location>
</feature>
<protein>
    <submittedName>
        <fullName evidence="3">Uncharacterized protein</fullName>
    </submittedName>
</protein>
<evidence type="ECO:0000256" key="1">
    <source>
        <dbReference type="SAM" id="MobiDB-lite"/>
    </source>
</evidence>
<organism evidence="3 4">
    <name type="scientific">Streptomyces flavochromogenes</name>
    <dbReference type="NCBI Taxonomy" id="68199"/>
    <lineage>
        <taxon>Bacteria</taxon>
        <taxon>Bacillati</taxon>
        <taxon>Actinomycetota</taxon>
        <taxon>Actinomycetes</taxon>
        <taxon>Kitasatosporales</taxon>
        <taxon>Streptomycetaceae</taxon>
        <taxon>Streptomyces</taxon>
    </lineage>
</organism>
<keyword evidence="2" id="KW-1133">Transmembrane helix</keyword>
<keyword evidence="2" id="KW-0472">Membrane</keyword>
<dbReference type="EMBL" id="JBIBDZ010000015">
    <property type="protein sequence ID" value="MFF5923782.1"/>
    <property type="molecule type" value="Genomic_DNA"/>
</dbReference>
<evidence type="ECO:0000313" key="4">
    <source>
        <dbReference type="Proteomes" id="UP001602370"/>
    </source>
</evidence>
<proteinExistence type="predicted"/>
<keyword evidence="2" id="KW-0812">Transmembrane</keyword>
<keyword evidence="4" id="KW-1185">Reference proteome</keyword>
<reference evidence="3 4" key="1">
    <citation type="submission" date="2024-10" db="EMBL/GenBank/DDBJ databases">
        <title>The Natural Products Discovery Center: Release of the First 8490 Sequenced Strains for Exploring Actinobacteria Biosynthetic Diversity.</title>
        <authorList>
            <person name="Kalkreuter E."/>
            <person name="Kautsar S.A."/>
            <person name="Yang D."/>
            <person name="Bader C.D."/>
            <person name="Teijaro C.N."/>
            <person name="Fluegel L."/>
            <person name="Davis C.M."/>
            <person name="Simpson J.R."/>
            <person name="Lauterbach L."/>
            <person name="Steele A.D."/>
            <person name="Gui C."/>
            <person name="Meng S."/>
            <person name="Li G."/>
            <person name="Viehrig K."/>
            <person name="Ye F."/>
            <person name="Su P."/>
            <person name="Kiefer A.F."/>
            <person name="Nichols A."/>
            <person name="Cepeda A.J."/>
            <person name="Yan W."/>
            <person name="Fan B."/>
            <person name="Jiang Y."/>
            <person name="Adhikari A."/>
            <person name="Zheng C.-J."/>
            <person name="Schuster L."/>
            <person name="Cowan T.M."/>
            <person name="Smanski M.J."/>
            <person name="Chevrette M.G."/>
            <person name="De Carvalho L.P.S."/>
            <person name="Shen B."/>
        </authorList>
    </citation>
    <scope>NUCLEOTIDE SEQUENCE [LARGE SCALE GENOMIC DNA]</scope>
    <source>
        <strain evidence="3 4">NPDC012605</strain>
    </source>
</reference>
<comment type="caution">
    <text evidence="3">The sequence shown here is derived from an EMBL/GenBank/DDBJ whole genome shotgun (WGS) entry which is preliminary data.</text>
</comment>
<dbReference type="Proteomes" id="UP001602370">
    <property type="component" value="Unassembled WGS sequence"/>
</dbReference>
<evidence type="ECO:0000256" key="2">
    <source>
        <dbReference type="SAM" id="Phobius"/>
    </source>
</evidence>